<reference evidence="1 2" key="1">
    <citation type="submission" date="2020-04" db="EMBL/GenBank/DDBJ databases">
        <title>Advantages and limits of metagenomic assembly and binning of a giant virus.</title>
        <authorList>
            <person name="Schulz F."/>
            <person name="Andreani J."/>
            <person name="Francis R."/>
            <person name="Boudjemaa H."/>
            <person name="Bou Khalil J.Y."/>
            <person name="Lee J."/>
            <person name="La Scola B."/>
            <person name="Woyke T."/>
        </authorList>
    </citation>
    <scope>NUCLEOTIDE SEQUENCE [LARGE SCALE GENOMIC DNA]</scope>
    <source>
        <strain evidence="1 2">FV1/VV64</strain>
    </source>
</reference>
<dbReference type="PANTHER" id="PTHR36960:SF1">
    <property type="entry name" value="SI:DKEY-32E6.3"/>
    <property type="match status" value="1"/>
</dbReference>
<accession>A0A7D3UNY8</accession>
<dbReference type="PANTHER" id="PTHR36960">
    <property type="entry name" value="SI:DKEY-32E6.3"/>
    <property type="match status" value="1"/>
</dbReference>
<evidence type="ECO:0000313" key="2">
    <source>
        <dbReference type="Proteomes" id="UP001162001"/>
    </source>
</evidence>
<keyword evidence="2" id="KW-1185">Reference proteome</keyword>
<protein>
    <submittedName>
        <fullName evidence="1">Uncharacterized protein</fullName>
    </submittedName>
</protein>
<proteinExistence type="predicted"/>
<dbReference type="EMBL" id="MT418680">
    <property type="protein sequence ID" value="QKF93688.1"/>
    <property type="molecule type" value="Genomic_DNA"/>
</dbReference>
<name>A0A7D3UNY8_9VIRU</name>
<organism evidence="1 2">
    <name type="scientific">Fadolivirus FV1/VV64</name>
    <dbReference type="NCBI Taxonomy" id="3070911"/>
    <lineage>
        <taxon>Viruses</taxon>
        <taxon>Varidnaviria</taxon>
        <taxon>Bamfordvirae</taxon>
        <taxon>Nucleocytoviricota</taxon>
        <taxon>Megaviricetes</taxon>
        <taxon>Imitervirales</taxon>
        <taxon>Mimiviridae</taxon>
        <taxon>Klosneuvirinae</taxon>
        <taxon>Fadolivirus</taxon>
        <taxon>Fadolivirus algeromassiliense</taxon>
    </lineage>
</organism>
<gene>
    <name evidence="1" type="ORF">Fadolivirus_1_230</name>
</gene>
<sequence length="264" mass="30864">MSRLVLHFDINGTITPVDTTEPGSNEENANMVIAKSYYGKIKNNQWVLNNENDYFNAHESITYYDYLKTITKDYKKISFEFTNKNNPGKSLHHLVKPIVESMDTFLFTSFLNVLHKYPDAIIVFRTFGLDADEVIHYLRTNQKTSFLFKNIIKGKFRYEGDEILIDLDNGEVVIGMDNFNNLLKTCGIPFAFIENYSNWNNHNRDSKYGKQLLGDNDMLQIFFDDNECVNIVNNINCHYVKVNTIHALQNNQYYIDYIEKIINQ</sequence>
<evidence type="ECO:0000313" key="1">
    <source>
        <dbReference type="EMBL" id="QKF93688.1"/>
    </source>
</evidence>
<dbReference type="Proteomes" id="UP001162001">
    <property type="component" value="Segment"/>
</dbReference>